<feature type="compositionally biased region" description="Low complexity" evidence="1">
    <location>
        <begin position="535"/>
        <end position="547"/>
    </location>
</feature>
<evidence type="ECO:0000256" key="1">
    <source>
        <dbReference type="SAM" id="MobiDB-lite"/>
    </source>
</evidence>
<feature type="compositionally biased region" description="Pro residues" evidence="1">
    <location>
        <begin position="449"/>
        <end position="468"/>
    </location>
</feature>
<feature type="transmembrane region" description="Helical" evidence="2">
    <location>
        <begin position="319"/>
        <end position="341"/>
    </location>
</feature>
<keyword evidence="4" id="KW-1185">Reference proteome</keyword>
<dbReference type="AlphaFoldDB" id="A0A6V8KSM7"/>
<feature type="transmembrane region" description="Helical" evidence="2">
    <location>
        <begin position="165"/>
        <end position="189"/>
    </location>
</feature>
<name>A0A6V8KSM7_9ACTN</name>
<proteinExistence type="predicted"/>
<feature type="compositionally biased region" description="Pro residues" evidence="1">
    <location>
        <begin position="675"/>
        <end position="684"/>
    </location>
</feature>
<keyword evidence="2" id="KW-0472">Membrane</keyword>
<dbReference type="PANTHER" id="PTHR24216">
    <property type="entry name" value="PAXILLIN-RELATED"/>
    <property type="match status" value="1"/>
</dbReference>
<feature type="compositionally biased region" description="Pro residues" evidence="1">
    <location>
        <begin position="631"/>
        <end position="655"/>
    </location>
</feature>
<dbReference type="RefSeq" id="WP_178135015.1">
    <property type="nucleotide sequence ID" value="NZ_BAABGO010000048.1"/>
</dbReference>
<feature type="region of interest" description="Disordered" evidence="1">
    <location>
        <begin position="41"/>
        <end position="117"/>
    </location>
</feature>
<dbReference type="PANTHER" id="PTHR24216:SF65">
    <property type="entry name" value="PAXILLIN-LIKE PROTEIN 1"/>
    <property type="match status" value="1"/>
</dbReference>
<feature type="compositionally biased region" description="Low complexity" evidence="1">
    <location>
        <begin position="491"/>
        <end position="524"/>
    </location>
</feature>
<feature type="transmembrane region" description="Helical" evidence="2">
    <location>
        <begin position="353"/>
        <end position="377"/>
    </location>
</feature>
<evidence type="ECO:0000313" key="4">
    <source>
        <dbReference type="Proteomes" id="UP000482800"/>
    </source>
</evidence>
<reference evidence="3 4" key="1">
    <citation type="submission" date="2020-03" db="EMBL/GenBank/DDBJ databases">
        <title>Whole genome shotgun sequence of Phytohabitans houttuyneae NBRC 108639.</title>
        <authorList>
            <person name="Komaki H."/>
            <person name="Tamura T."/>
        </authorList>
    </citation>
    <scope>NUCLEOTIDE SEQUENCE [LARGE SCALE GENOMIC DNA]</scope>
    <source>
        <strain evidence="3 4">NBRC 108639</strain>
    </source>
</reference>
<feature type="region of interest" description="Disordered" evidence="1">
    <location>
        <begin position="425"/>
        <end position="694"/>
    </location>
</feature>
<organism evidence="3 4">
    <name type="scientific">Phytohabitans houttuyneae</name>
    <dbReference type="NCBI Taxonomy" id="1076126"/>
    <lineage>
        <taxon>Bacteria</taxon>
        <taxon>Bacillati</taxon>
        <taxon>Actinomycetota</taxon>
        <taxon>Actinomycetes</taxon>
        <taxon>Micromonosporales</taxon>
        <taxon>Micromonosporaceae</taxon>
    </lineage>
</organism>
<feature type="compositionally biased region" description="Low complexity" evidence="1">
    <location>
        <begin position="563"/>
        <end position="572"/>
    </location>
</feature>
<reference evidence="3 4" key="2">
    <citation type="submission" date="2020-03" db="EMBL/GenBank/DDBJ databases">
        <authorList>
            <person name="Ichikawa N."/>
            <person name="Kimura A."/>
            <person name="Kitahashi Y."/>
            <person name="Uohara A."/>
        </authorList>
    </citation>
    <scope>NUCLEOTIDE SEQUENCE [LARGE SCALE GENOMIC DNA]</scope>
    <source>
        <strain evidence="3 4">NBRC 108639</strain>
    </source>
</reference>
<feature type="compositionally biased region" description="Low complexity" evidence="1">
    <location>
        <begin position="596"/>
        <end position="628"/>
    </location>
</feature>
<feature type="compositionally biased region" description="Low complexity" evidence="1">
    <location>
        <begin position="656"/>
        <end position="674"/>
    </location>
</feature>
<evidence type="ECO:0000313" key="3">
    <source>
        <dbReference type="EMBL" id="GFJ84836.1"/>
    </source>
</evidence>
<evidence type="ECO:0000256" key="2">
    <source>
        <dbReference type="SAM" id="Phobius"/>
    </source>
</evidence>
<feature type="compositionally biased region" description="Gly residues" evidence="1">
    <location>
        <begin position="430"/>
        <end position="445"/>
    </location>
</feature>
<keyword evidence="2" id="KW-0812">Transmembrane</keyword>
<dbReference type="InterPro" id="IPR045782">
    <property type="entry name" value="TrbL_3"/>
</dbReference>
<feature type="compositionally biased region" description="Low complexity" evidence="1">
    <location>
        <begin position="469"/>
        <end position="479"/>
    </location>
</feature>
<keyword evidence="2" id="KW-1133">Transmembrane helix</keyword>
<accession>A0A6V8KSM7</accession>
<dbReference type="Proteomes" id="UP000482800">
    <property type="component" value="Unassembled WGS sequence"/>
</dbReference>
<feature type="compositionally biased region" description="Pro residues" evidence="1">
    <location>
        <begin position="54"/>
        <end position="99"/>
    </location>
</feature>
<comment type="caution">
    <text evidence="3">The sequence shown here is derived from an EMBL/GenBank/DDBJ whole genome shotgun (WGS) entry which is preliminary data.</text>
</comment>
<dbReference type="EMBL" id="BLPF01000004">
    <property type="protein sequence ID" value="GFJ84836.1"/>
    <property type="molecule type" value="Genomic_DNA"/>
</dbReference>
<sequence>MNQPRLVLSHRTVRLLTLALLGVVLAGFAAVVTGPVLAEPTPSPAPGSGAPDPGVRPSPNPTPPGGPSPNPAPSPIGPPPTNQPSPSPSQTPAPAPGPTPTGWSPPSNEEYGDPGLFDIPGQVRKAIDEFFAWAVESALNPVLSALGETVLSTPDLTDDERVRTLWTTSFVVANALLVLFMLAGAFLLASRETLQTRHGLKEILPRLAVAGVLINTNLVILDKGIEATNAVTAAIAGQGVNGKTAADAIAQALGEASSGNSFLLTLLILGVLVMAVAVVFTFVLRVACLAILVGIAPLALLCHASPLTEQLALTWWRAVGACLGIQIGQGIVLLATVRVFLVPAGDTVTGPGLLIGIPTPSRLISILVVAAMLWLLIKIPGWTRHMVLGPLGSSRGLLSQLLHMYVMVKTLGAAAGLARGATTAARAAGTAGGRPGTTPRPGGGRPSPTGGPRPRPRPGPSRPSPSPAGPAAFSHAPASHTPLSSRAGTNAAPVFSHAPSPSPSPAGSSPSVAVPGVQFSRPSPAEAPSPAPGTRAARVAFSDAASATPRRAGGGPGPGVTFSAAPAPQSAPRRPPALVTPVFSSAAGTQAGRPRGGASPASRPTAARRAAPVAGAAGTAGTRTPSAGIPWPTPPARRAAPSPPPSPTGRPPATPSPRSSPASGLSPVFRAARPAPSPPSPPSWRRPQDRGEQR</sequence>
<feature type="transmembrane region" description="Helical" evidence="2">
    <location>
        <begin position="262"/>
        <end position="283"/>
    </location>
</feature>
<dbReference type="Pfam" id="PF19590">
    <property type="entry name" value="TrbL_3"/>
    <property type="match status" value="1"/>
</dbReference>
<feature type="transmembrane region" description="Helical" evidence="2">
    <location>
        <begin position="289"/>
        <end position="307"/>
    </location>
</feature>
<protein>
    <submittedName>
        <fullName evidence="3">Uncharacterized protein</fullName>
    </submittedName>
</protein>
<gene>
    <name evidence="3" type="ORF">Phou_090160</name>
</gene>